<protein>
    <submittedName>
        <fullName evidence="2">Uncharacterized protein</fullName>
    </submittedName>
</protein>
<dbReference type="RefSeq" id="WP_046839312.1">
    <property type="nucleotide sequence ID" value="NZ_MWLE01000042.1"/>
</dbReference>
<dbReference type="AlphaFoldDB" id="A0A1T1D4D0"/>
<feature type="region of interest" description="Disordered" evidence="1">
    <location>
        <begin position="61"/>
        <end position="88"/>
    </location>
</feature>
<evidence type="ECO:0000313" key="2">
    <source>
        <dbReference type="EMBL" id="OOV35726.1"/>
    </source>
</evidence>
<accession>A0A1T1D4D0</accession>
<evidence type="ECO:0000313" key="3">
    <source>
        <dbReference type="Proteomes" id="UP000242590"/>
    </source>
</evidence>
<gene>
    <name evidence="2" type="ORF">BV53_03150</name>
</gene>
<sequence>MALSQQGAYAVICARIASLLHISLGSARQWLDRQATREGVRGVAQRLEFAQAQLTKLQERYGDQGERPPMAQLLDETVAHPSPLPEEE</sequence>
<name>A0A1T1D4D0_9SYNE</name>
<comment type="caution">
    <text evidence="2">The sequence shown here is derived from an EMBL/GenBank/DDBJ whole genome shotgun (WGS) entry which is preliminary data.</text>
</comment>
<proteinExistence type="predicted"/>
<dbReference type="OrthoDB" id="558778at2"/>
<evidence type="ECO:0000256" key="1">
    <source>
        <dbReference type="SAM" id="MobiDB-lite"/>
    </source>
</evidence>
<reference evidence="2 3" key="1">
    <citation type="submission" date="2017-02" db="EMBL/GenBank/DDBJ databases">
        <title>Draft Genome Sequences of 'Candidatus Synechococcus spongiarum', Cyanobacterial Symbionts of the Mediterranean Sponge Aplysina aerophoba from two locations.</title>
        <authorList>
            <person name="Slaby B.M."/>
            <person name="Hentschel U."/>
        </authorList>
    </citation>
    <scope>NUCLEOTIDE SEQUENCE [LARGE SCALE GENOMIC DNA]</scope>
    <source>
        <strain evidence="2">LMB bulk15N</strain>
    </source>
</reference>
<dbReference type="EMBL" id="MWLE01000042">
    <property type="protein sequence ID" value="OOV35726.1"/>
    <property type="molecule type" value="Genomic_DNA"/>
</dbReference>
<organism evidence="2 3">
    <name type="scientific">Candidatus Synechococcus spongiarum LMB bulk15N</name>
    <dbReference type="NCBI Taxonomy" id="1943583"/>
    <lineage>
        <taxon>Bacteria</taxon>
        <taxon>Bacillati</taxon>
        <taxon>Cyanobacteriota</taxon>
        <taxon>Cyanophyceae</taxon>
        <taxon>Synechococcales</taxon>
        <taxon>Synechococcaceae</taxon>
        <taxon>Synechococcus</taxon>
    </lineage>
</organism>
<dbReference type="Proteomes" id="UP000242590">
    <property type="component" value="Unassembled WGS sequence"/>
</dbReference>